<feature type="region of interest" description="Disordered" evidence="1">
    <location>
        <begin position="50"/>
        <end position="73"/>
    </location>
</feature>
<reference evidence="3" key="1">
    <citation type="journal article" date="2019" name="Int. J. Syst. Evol. Microbiol.">
        <title>The Global Catalogue of Microorganisms (GCM) 10K type strain sequencing project: providing services to taxonomists for standard genome sequencing and annotation.</title>
        <authorList>
            <consortium name="The Broad Institute Genomics Platform"/>
            <consortium name="The Broad Institute Genome Sequencing Center for Infectious Disease"/>
            <person name="Wu L."/>
            <person name="Ma J."/>
        </authorList>
    </citation>
    <scope>NUCLEOTIDE SEQUENCE [LARGE SCALE GENOMIC DNA]</scope>
    <source>
        <strain evidence="3">JCM 31037</strain>
    </source>
</reference>
<sequence>MSAGETEGKDNMTTEETATPSRRRLLRTGIAAGAGMGIGVTALASPASADADPVRVGQDNDAGAAGTSLTGGSGTVPALTVANGNSAPALVLTPTPADKVPDAAPPGTMTVTPEGDLVLGGVNEMALVNLSGWANQTLAIAPQRILDSREVPRSSRYDTHIAGGRENIDANGRLRAGTTIHLTVRHVDRAAEFRAVAAYVNLTVVNTISAGFLSAHSSSVPRSSASSLNWWDAGQILSNLVEVQLGAHNGNGFSFAIYAKSATSLVVDVSGLVLADPFGI</sequence>
<proteinExistence type="predicted"/>
<feature type="region of interest" description="Disordered" evidence="1">
    <location>
        <begin position="1"/>
        <end position="25"/>
    </location>
</feature>
<organism evidence="2 3">
    <name type="scientific">Micromonospora sonneratiae</name>
    <dbReference type="NCBI Taxonomy" id="1184706"/>
    <lineage>
        <taxon>Bacteria</taxon>
        <taxon>Bacillati</taxon>
        <taxon>Actinomycetota</taxon>
        <taxon>Actinomycetes</taxon>
        <taxon>Micromonosporales</taxon>
        <taxon>Micromonosporaceae</taxon>
        <taxon>Micromonospora</taxon>
    </lineage>
</organism>
<dbReference type="InterPro" id="IPR006311">
    <property type="entry name" value="TAT_signal"/>
</dbReference>
<dbReference type="PROSITE" id="PS51318">
    <property type="entry name" value="TAT"/>
    <property type="match status" value="1"/>
</dbReference>
<dbReference type="Proteomes" id="UP001597260">
    <property type="component" value="Unassembled WGS sequence"/>
</dbReference>
<gene>
    <name evidence="2" type="ORF">ACFQ4H_17775</name>
</gene>
<accession>A0ABW3YFP4</accession>
<comment type="caution">
    <text evidence="2">The sequence shown here is derived from an EMBL/GenBank/DDBJ whole genome shotgun (WGS) entry which is preliminary data.</text>
</comment>
<evidence type="ECO:0000313" key="3">
    <source>
        <dbReference type="Proteomes" id="UP001597260"/>
    </source>
</evidence>
<evidence type="ECO:0000256" key="1">
    <source>
        <dbReference type="SAM" id="MobiDB-lite"/>
    </source>
</evidence>
<dbReference type="EMBL" id="JBHTMP010000025">
    <property type="protein sequence ID" value="MFD1322945.1"/>
    <property type="molecule type" value="Genomic_DNA"/>
</dbReference>
<keyword evidence="3" id="KW-1185">Reference proteome</keyword>
<name>A0ABW3YFP4_9ACTN</name>
<protein>
    <submittedName>
        <fullName evidence="2">Uncharacterized protein</fullName>
    </submittedName>
</protein>
<evidence type="ECO:0000313" key="2">
    <source>
        <dbReference type="EMBL" id="MFD1322945.1"/>
    </source>
</evidence>
<feature type="compositionally biased region" description="Basic and acidic residues" evidence="1">
    <location>
        <begin position="1"/>
        <end position="12"/>
    </location>
</feature>
<dbReference type="RefSeq" id="WP_377572096.1">
    <property type="nucleotide sequence ID" value="NZ_JBHTMP010000025.1"/>
</dbReference>